<dbReference type="STRING" id="310781.SAMN05216259_110146"/>
<evidence type="ECO:0000313" key="4">
    <source>
        <dbReference type="EMBL" id="SDO51977.1"/>
    </source>
</evidence>
<dbReference type="AlphaFoldDB" id="A0A1H0K7X0"/>
<dbReference type="Gene3D" id="3.20.20.80">
    <property type="entry name" value="Glycosidases"/>
    <property type="match status" value="1"/>
</dbReference>
<feature type="compositionally biased region" description="Basic residues" evidence="1">
    <location>
        <begin position="355"/>
        <end position="366"/>
    </location>
</feature>
<dbReference type="InterPro" id="IPR013325">
    <property type="entry name" value="RNA_pol_sigma_r2"/>
</dbReference>
<dbReference type="Pfam" id="PF11790">
    <property type="entry name" value="Glyco_hydro_cc"/>
    <property type="match status" value="1"/>
</dbReference>
<dbReference type="PANTHER" id="PTHR34154">
    <property type="entry name" value="ALKALI-SENSITIVE LINKAGE PROTEIN 1"/>
    <property type="match status" value="1"/>
</dbReference>
<name>A0A1H0K7X0_9ACTN</name>
<dbReference type="InterPro" id="IPR007627">
    <property type="entry name" value="RNA_pol_sigma70_r2"/>
</dbReference>
<dbReference type="NCBIfam" id="TIGR02937">
    <property type="entry name" value="sigma70-ECF"/>
    <property type="match status" value="1"/>
</dbReference>
<evidence type="ECO:0000313" key="5">
    <source>
        <dbReference type="Proteomes" id="UP000199341"/>
    </source>
</evidence>
<dbReference type="SUPFAM" id="SSF88946">
    <property type="entry name" value="Sigma2 domain of RNA polymerase sigma factors"/>
    <property type="match status" value="1"/>
</dbReference>
<proteinExistence type="predicted"/>
<evidence type="ECO:0000259" key="2">
    <source>
        <dbReference type="Pfam" id="PF04542"/>
    </source>
</evidence>
<gene>
    <name evidence="4" type="ORF">SAMN05216259_110146</name>
</gene>
<dbReference type="EMBL" id="FNIE01000010">
    <property type="protein sequence ID" value="SDO51977.1"/>
    <property type="molecule type" value="Genomic_DNA"/>
</dbReference>
<evidence type="ECO:0000256" key="1">
    <source>
        <dbReference type="SAM" id="MobiDB-lite"/>
    </source>
</evidence>
<dbReference type="GO" id="GO:0071966">
    <property type="term" value="P:fungal-type cell wall polysaccharide metabolic process"/>
    <property type="evidence" value="ECO:0007669"/>
    <property type="project" value="TreeGrafter"/>
</dbReference>
<organism evidence="4 5">
    <name type="scientific">Actinacidiphila guanduensis</name>
    <dbReference type="NCBI Taxonomy" id="310781"/>
    <lineage>
        <taxon>Bacteria</taxon>
        <taxon>Bacillati</taxon>
        <taxon>Actinomycetota</taxon>
        <taxon>Actinomycetes</taxon>
        <taxon>Kitasatosporales</taxon>
        <taxon>Streptomycetaceae</taxon>
        <taxon>Actinacidiphila</taxon>
    </lineage>
</organism>
<keyword evidence="5" id="KW-1185">Reference proteome</keyword>
<dbReference type="InterPro" id="IPR053183">
    <property type="entry name" value="ASL1"/>
</dbReference>
<feature type="compositionally biased region" description="Pro residues" evidence="1">
    <location>
        <begin position="437"/>
        <end position="449"/>
    </location>
</feature>
<dbReference type="InterPro" id="IPR017853">
    <property type="entry name" value="GH"/>
</dbReference>
<dbReference type="SUPFAM" id="SSF51445">
    <property type="entry name" value="(Trans)glycosidases"/>
    <property type="match status" value="1"/>
</dbReference>
<dbReference type="PANTHER" id="PTHR34154:SF3">
    <property type="entry name" value="ALKALI-SENSITIVE LINKAGE PROTEIN 1"/>
    <property type="match status" value="1"/>
</dbReference>
<dbReference type="InterPro" id="IPR014284">
    <property type="entry name" value="RNA_pol_sigma-70_dom"/>
</dbReference>
<feature type="compositionally biased region" description="Low complexity" evidence="1">
    <location>
        <begin position="409"/>
        <end position="436"/>
    </location>
</feature>
<evidence type="ECO:0000259" key="3">
    <source>
        <dbReference type="Pfam" id="PF11790"/>
    </source>
</evidence>
<feature type="compositionally biased region" description="Low complexity" evidence="1">
    <location>
        <begin position="301"/>
        <end position="325"/>
    </location>
</feature>
<feature type="domain" description="Asl1-like glycosyl hydrolase catalytic" evidence="3">
    <location>
        <begin position="486"/>
        <end position="694"/>
    </location>
</feature>
<sequence>MRAGDRVGPDPDVVTAARAGDERALDALVAQCLPLVYNIVGRALDGNDDVDDVVQETLLRVVRGLGDLREPTAFRSWLVAIAVRQVRDREQARKAAWHQRTGLDAAELIPDPASDFASVTILRLGLTDQRREIAEATRWLDPGDRTLLALWWLEETGDIGRTELAEALGLTRQHAAVKVQRMKEQLETSRTVVRALGAADDCGELRALAGGWDGIPSPLWRKRFARHIRGCAVCGRTAGVLLPMDRLLSGLPLLPVPFALGGLPPAPGHVPGPVPGSHPAPGPHPVPDGHPGPGHMPHPAPGGHSPTPGHLPGSSAPGAQPAPGGHVPLPDHVPVSSAPGTQPASGGQPTVPHPRGPRRPGAHRGAHRLGSRLLHGPLAVPAAAVTAVAAVAASALVAVHVSDGKDAPAAHAAPATTTASPTTAAPTTPVPTTTSPTPTPTKTHPPAPKKPATHAPVKAPPPPAPPASSSRKGVGVWSFDGVNTALAESGASWYYTWSTTHSGISGPGFVPMIWGSGSVTSAALAQARQDGPYLLGFNEPDMGGQSNMTVDQALSLWPKLESAGKVLGSPAVAYGGDTPGGWLDRFMTGAKQKGYRVDFIALHWYGGDFTTSDAVAQLRSYLEAVHSRYGKPIWLTEFALTDFSTGTARYPSDAQQAAFLTAATKMLDGLPYVQRYAWFGLPAKDGAPSTGLFHSGPVATEEGRAFERAR</sequence>
<dbReference type="Proteomes" id="UP000199341">
    <property type="component" value="Unassembled WGS sequence"/>
</dbReference>
<dbReference type="Gene3D" id="1.10.1740.10">
    <property type="match status" value="1"/>
</dbReference>
<dbReference type="Pfam" id="PF04542">
    <property type="entry name" value="Sigma70_r2"/>
    <property type="match status" value="1"/>
</dbReference>
<dbReference type="GO" id="GO:0006352">
    <property type="term" value="P:DNA-templated transcription initiation"/>
    <property type="evidence" value="ECO:0007669"/>
    <property type="project" value="InterPro"/>
</dbReference>
<accession>A0A1H0K7X0</accession>
<feature type="compositionally biased region" description="Polar residues" evidence="1">
    <location>
        <begin position="338"/>
        <end position="348"/>
    </location>
</feature>
<reference evidence="4 5" key="1">
    <citation type="submission" date="2016-10" db="EMBL/GenBank/DDBJ databases">
        <authorList>
            <person name="de Groot N.N."/>
        </authorList>
    </citation>
    <scope>NUCLEOTIDE SEQUENCE [LARGE SCALE GENOMIC DNA]</scope>
    <source>
        <strain evidence="4 5">CGMCC 4.2022</strain>
    </source>
</reference>
<dbReference type="InterPro" id="IPR024655">
    <property type="entry name" value="Asl1_glyco_hydro_catalytic"/>
</dbReference>
<dbReference type="GO" id="GO:0003700">
    <property type="term" value="F:DNA-binding transcription factor activity"/>
    <property type="evidence" value="ECO:0007669"/>
    <property type="project" value="InterPro"/>
</dbReference>
<feature type="compositionally biased region" description="Pro residues" evidence="1">
    <location>
        <begin position="269"/>
        <end position="300"/>
    </location>
</feature>
<feature type="domain" description="RNA polymerase sigma-70 region 2" evidence="2">
    <location>
        <begin position="28"/>
        <end position="89"/>
    </location>
</feature>
<protein>
    <submittedName>
        <fullName evidence="4">RNA polymerase sigma factor, sigma-70 family</fullName>
    </submittedName>
</protein>
<feature type="region of interest" description="Disordered" evidence="1">
    <location>
        <begin position="269"/>
        <end position="366"/>
    </location>
</feature>
<feature type="region of interest" description="Disordered" evidence="1">
    <location>
        <begin position="408"/>
        <end position="473"/>
    </location>
</feature>